<keyword evidence="5 6" id="KW-0819">tRNA processing</keyword>
<evidence type="ECO:0000313" key="9">
    <source>
        <dbReference type="Proteomes" id="UP001595766"/>
    </source>
</evidence>
<evidence type="ECO:0000256" key="1">
    <source>
        <dbReference type="ARBA" id="ARBA00022490"/>
    </source>
</evidence>
<gene>
    <name evidence="8" type="ORF">ACFOUP_17160</name>
</gene>
<dbReference type="InterPro" id="IPR029063">
    <property type="entry name" value="SAM-dependent_MTases_sf"/>
</dbReference>
<keyword evidence="2 6" id="KW-0489">Methyltransferase</keyword>
<name>A0ABV8EP71_9BACT</name>
<dbReference type="InterPro" id="IPR022882">
    <property type="entry name" value="tRNA_adenine-N6_MeTrfase"/>
</dbReference>
<keyword evidence="1 6" id="KW-0963">Cytoplasm</keyword>
<feature type="domain" description="Methyltransferase small" evidence="7">
    <location>
        <begin position="28"/>
        <end position="162"/>
    </location>
</feature>
<keyword evidence="9" id="KW-1185">Reference proteome</keyword>
<evidence type="ECO:0000259" key="7">
    <source>
        <dbReference type="Pfam" id="PF05175"/>
    </source>
</evidence>
<dbReference type="Proteomes" id="UP001595766">
    <property type="component" value="Unassembled WGS sequence"/>
</dbReference>
<dbReference type="SUPFAM" id="SSF53335">
    <property type="entry name" value="S-adenosyl-L-methionine-dependent methyltransferases"/>
    <property type="match status" value="1"/>
</dbReference>
<dbReference type="HAMAP" id="MF_01872">
    <property type="entry name" value="tRNA_methyltr_YfiC"/>
    <property type="match status" value="1"/>
</dbReference>
<comment type="caution">
    <text evidence="8">The sequence shown here is derived from an EMBL/GenBank/DDBJ whole genome shotgun (WGS) entry which is preliminary data.</text>
</comment>
<comment type="subcellular location">
    <subcellularLocation>
        <location evidence="6">Cytoplasm</location>
    </subcellularLocation>
</comment>
<sequence length="237" mass="26902">MKDSSFRFKQFIVKQDQSGMKISTDAVLLGALVGGCSFKKVLDIGTGTGVIALMLAQRLPDAQIDAIEIDPKAYSQAKGNFTESPFSDRLKISQGAIQEYYHRRNSAYDLIVSNPPYYPDHLKSPNQQKNQAMHTDSLSFDDLVGSVDRLLQDDGEFWLILPSRQMNEFTQLAIKCNLYPKSSISIHDKSERPPIRYIQCFARKVQSVIEDQVIIKQSDGMYTTQYSELLKEFLIIF</sequence>
<organism evidence="8 9">
    <name type="scientific">Belliella kenyensis</name>
    <dbReference type="NCBI Taxonomy" id="1472724"/>
    <lineage>
        <taxon>Bacteria</taxon>
        <taxon>Pseudomonadati</taxon>
        <taxon>Bacteroidota</taxon>
        <taxon>Cytophagia</taxon>
        <taxon>Cytophagales</taxon>
        <taxon>Cyclobacteriaceae</taxon>
        <taxon>Belliella</taxon>
    </lineage>
</organism>
<evidence type="ECO:0000313" key="8">
    <source>
        <dbReference type="EMBL" id="MFC3978117.1"/>
    </source>
</evidence>
<dbReference type="Gene3D" id="3.40.50.150">
    <property type="entry name" value="Vaccinia Virus protein VP39"/>
    <property type="match status" value="1"/>
</dbReference>
<dbReference type="PANTHER" id="PTHR47739:SF1">
    <property type="entry name" value="TRNA1(VAL) (ADENINE(37)-N6)-METHYLTRANSFERASE"/>
    <property type="match status" value="1"/>
</dbReference>
<protein>
    <recommendedName>
        <fullName evidence="6">tRNA1(Val) (adenine(37)-N6)-methyltransferase</fullName>
        <ecNumber evidence="6">2.1.1.223</ecNumber>
    </recommendedName>
    <alternativeName>
        <fullName evidence="6">tRNA m6A37 methyltransferase</fullName>
    </alternativeName>
</protein>
<dbReference type="InterPro" id="IPR002052">
    <property type="entry name" value="DNA_methylase_N6_adenine_CS"/>
</dbReference>
<comment type="similarity">
    <text evidence="6">Belongs to the methyltransferase superfamily. tRNA (adenine-N(6)-)-methyltransferase family.</text>
</comment>
<dbReference type="PANTHER" id="PTHR47739">
    <property type="entry name" value="TRNA1(VAL) (ADENINE(37)-N6)-METHYLTRANSFERASE"/>
    <property type="match status" value="1"/>
</dbReference>
<dbReference type="RefSeq" id="WP_241296105.1">
    <property type="nucleotide sequence ID" value="NZ_JAKZGR010000012.1"/>
</dbReference>
<reference evidence="9" key="1">
    <citation type="journal article" date="2019" name="Int. J. Syst. Evol. Microbiol.">
        <title>The Global Catalogue of Microorganisms (GCM) 10K type strain sequencing project: providing services to taxonomists for standard genome sequencing and annotation.</title>
        <authorList>
            <consortium name="The Broad Institute Genomics Platform"/>
            <consortium name="The Broad Institute Genome Sequencing Center for Infectious Disease"/>
            <person name="Wu L."/>
            <person name="Ma J."/>
        </authorList>
    </citation>
    <scope>NUCLEOTIDE SEQUENCE [LARGE SCALE GENOMIC DNA]</scope>
    <source>
        <strain evidence="9">CECT 8551</strain>
    </source>
</reference>
<proteinExistence type="inferred from homology"/>
<dbReference type="CDD" id="cd02440">
    <property type="entry name" value="AdoMet_MTases"/>
    <property type="match status" value="1"/>
</dbReference>
<comment type="catalytic activity">
    <reaction evidence="6">
        <text>adenosine(37) in tRNA1(Val) + S-adenosyl-L-methionine = N(6)-methyladenosine(37) in tRNA1(Val) + S-adenosyl-L-homocysteine + H(+)</text>
        <dbReference type="Rhea" id="RHEA:43160"/>
        <dbReference type="Rhea" id="RHEA-COMP:10369"/>
        <dbReference type="Rhea" id="RHEA-COMP:10370"/>
        <dbReference type="ChEBI" id="CHEBI:15378"/>
        <dbReference type="ChEBI" id="CHEBI:57856"/>
        <dbReference type="ChEBI" id="CHEBI:59789"/>
        <dbReference type="ChEBI" id="CHEBI:74411"/>
        <dbReference type="ChEBI" id="CHEBI:74449"/>
        <dbReference type="EC" id="2.1.1.223"/>
    </reaction>
</comment>
<evidence type="ECO:0000256" key="6">
    <source>
        <dbReference type="HAMAP-Rule" id="MF_01872"/>
    </source>
</evidence>
<dbReference type="Pfam" id="PF05175">
    <property type="entry name" value="MTS"/>
    <property type="match status" value="1"/>
</dbReference>
<keyword evidence="4 6" id="KW-0949">S-adenosyl-L-methionine</keyword>
<evidence type="ECO:0000256" key="2">
    <source>
        <dbReference type="ARBA" id="ARBA00022603"/>
    </source>
</evidence>
<dbReference type="InterPro" id="IPR007848">
    <property type="entry name" value="Small_mtfrase_dom"/>
</dbReference>
<accession>A0ABV8EP71</accession>
<dbReference type="InterPro" id="IPR050210">
    <property type="entry name" value="tRNA_Adenine-N(6)_MTase"/>
</dbReference>
<dbReference type="EC" id="2.1.1.223" evidence="6"/>
<dbReference type="GO" id="GO:0008168">
    <property type="term" value="F:methyltransferase activity"/>
    <property type="evidence" value="ECO:0007669"/>
    <property type="project" value="UniProtKB-KW"/>
</dbReference>
<dbReference type="EMBL" id="JBHSAV010000092">
    <property type="protein sequence ID" value="MFC3978117.1"/>
    <property type="molecule type" value="Genomic_DNA"/>
</dbReference>
<dbReference type="GO" id="GO:0032259">
    <property type="term" value="P:methylation"/>
    <property type="evidence" value="ECO:0007669"/>
    <property type="project" value="UniProtKB-KW"/>
</dbReference>
<comment type="function">
    <text evidence="6">Specifically methylates the adenine in position 37 of tRNA(1)(Val) (anticodon cmo5UAC).</text>
</comment>
<evidence type="ECO:0000256" key="5">
    <source>
        <dbReference type="ARBA" id="ARBA00022694"/>
    </source>
</evidence>
<keyword evidence="3 6" id="KW-0808">Transferase</keyword>
<dbReference type="PROSITE" id="PS00092">
    <property type="entry name" value="N6_MTASE"/>
    <property type="match status" value="1"/>
</dbReference>
<evidence type="ECO:0000256" key="3">
    <source>
        <dbReference type="ARBA" id="ARBA00022679"/>
    </source>
</evidence>
<evidence type="ECO:0000256" key="4">
    <source>
        <dbReference type="ARBA" id="ARBA00022691"/>
    </source>
</evidence>